<dbReference type="OrthoDB" id="4965356at2"/>
<dbReference type="AlphaFoldDB" id="A0A4Q8AAV2"/>
<accession>A0A4Q8AAV2</accession>
<dbReference type="Gene3D" id="1.10.287.1060">
    <property type="entry name" value="ESAT-6-like"/>
    <property type="match status" value="1"/>
</dbReference>
<keyword evidence="3" id="KW-1185">Reference proteome</keyword>
<evidence type="ECO:0000313" key="3">
    <source>
        <dbReference type="Proteomes" id="UP000292685"/>
    </source>
</evidence>
<evidence type="ECO:0000313" key="2">
    <source>
        <dbReference type="EMBL" id="RZU60685.1"/>
    </source>
</evidence>
<dbReference type="SUPFAM" id="SSF140453">
    <property type="entry name" value="EsxAB dimer-like"/>
    <property type="match status" value="1"/>
</dbReference>
<dbReference type="EMBL" id="SHLA01000001">
    <property type="protein sequence ID" value="RZU60685.1"/>
    <property type="molecule type" value="Genomic_DNA"/>
</dbReference>
<comment type="caution">
    <text evidence="2">The sequence shown here is derived from an EMBL/GenBank/DDBJ whole genome shotgun (WGS) entry which is preliminary data.</text>
</comment>
<dbReference type="InterPro" id="IPR036689">
    <property type="entry name" value="ESAT-6-like_sf"/>
</dbReference>
<protein>
    <submittedName>
        <fullName evidence="2">Type VII secretion system (Wss) protein ESAT-6</fullName>
    </submittedName>
</protein>
<dbReference type="Pfam" id="PF06013">
    <property type="entry name" value="WXG100"/>
    <property type="match status" value="1"/>
</dbReference>
<dbReference type="RefSeq" id="WP_130448767.1">
    <property type="nucleotide sequence ID" value="NZ_SHLA01000001.1"/>
</dbReference>
<proteinExistence type="predicted"/>
<feature type="region of interest" description="Disordered" evidence="1">
    <location>
        <begin position="96"/>
        <end position="117"/>
    </location>
</feature>
<name>A0A4Q8AAV2_9MICC</name>
<dbReference type="Proteomes" id="UP000292685">
    <property type="component" value="Unassembled WGS sequence"/>
</dbReference>
<organism evidence="2 3">
    <name type="scientific">Zhihengliuella halotolerans</name>
    <dbReference type="NCBI Taxonomy" id="370736"/>
    <lineage>
        <taxon>Bacteria</taxon>
        <taxon>Bacillati</taxon>
        <taxon>Actinomycetota</taxon>
        <taxon>Actinomycetes</taxon>
        <taxon>Micrococcales</taxon>
        <taxon>Micrococcaceae</taxon>
        <taxon>Zhihengliuella</taxon>
    </lineage>
</organism>
<dbReference type="InterPro" id="IPR010310">
    <property type="entry name" value="T7SS_ESAT-6-like"/>
</dbReference>
<feature type="region of interest" description="Disordered" evidence="1">
    <location>
        <begin position="1"/>
        <end position="21"/>
    </location>
</feature>
<reference evidence="2 3" key="1">
    <citation type="submission" date="2019-02" db="EMBL/GenBank/DDBJ databases">
        <title>Sequencing the genomes of 1000 actinobacteria strains.</title>
        <authorList>
            <person name="Klenk H.-P."/>
        </authorList>
    </citation>
    <scope>NUCLEOTIDE SEQUENCE [LARGE SCALE GENOMIC DNA]</scope>
    <source>
        <strain evidence="2 3">DSM 17364</strain>
    </source>
</reference>
<sequence>MGDFKGRMSVGSVADASKQSEDSGLTLIKLVEEMLDGVEELQTTFKGAAAAEFVQVINEGSRVQGELIAALASISSGQAETAKAYLDMDAEMEGEGRDAASVASATSGNTGFNLGGR</sequence>
<evidence type="ECO:0000256" key="1">
    <source>
        <dbReference type="SAM" id="MobiDB-lite"/>
    </source>
</evidence>
<feature type="compositionally biased region" description="Polar residues" evidence="1">
    <location>
        <begin position="103"/>
        <end position="117"/>
    </location>
</feature>
<gene>
    <name evidence="2" type="ORF">EV380_0229</name>
</gene>